<dbReference type="AlphaFoldDB" id="A0A6I9XK04"/>
<dbReference type="GO" id="GO:0008270">
    <property type="term" value="F:zinc ion binding"/>
    <property type="evidence" value="ECO:0007669"/>
    <property type="project" value="UniProtKB-KW"/>
</dbReference>
<keyword evidence="6" id="KW-0472">Membrane</keyword>
<keyword evidence="1" id="KW-0479">Metal-binding</keyword>
<dbReference type="InterPro" id="IPR051435">
    <property type="entry name" value="RING_finger_E3_ubiq-ligases"/>
</dbReference>
<evidence type="ECO:0000256" key="6">
    <source>
        <dbReference type="SAM" id="Phobius"/>
    </source>
</evidence>
<dbReference type="GO" id="GO:0016567">
    <property type="term" value="P:protein ubiquitination"/>
    <property type="evidence" value="ECO:0007669"/>
    <property type="project" value="TreeGrafter"/>
</dbReference>
<dbReference type="Gene3D" id="3.30.40.10">
    <property type="entry name" value="Zinc/RING finger domain, C3HC4 (zinc finger)"/>
    <property type="match status" value="1"/>
</dbReference>
<evidence type="ECO:0000256" key="3">
    <source>
        <dbReference type="ARBA" id="ARBA00022833"/>
    </source>
</evidence>
<dbReference type="SMART" id="SM00184">
    <property type="entry name" value="RING"/>
    <property type="match status" value="1"/>
</dbReference>
<evidence type="ECO:0000313" key="9">
    <source>
        <dbReference type="RefSeq" id="XP_013916129.1"/>
    </source>
</evidence>
<dbReference type="OrthoDB" id="6106880at2759"/>
<keyword evidence="8" id="KW-1185">Reference proteome</keyword>
<evidence type="ECO:0000256" key="4">
    <source>
        <dbReference type="PROSITE-ProRule" id="PRU00175"/>
    </source>
</evidence>
<feature type="transmembrane region" description="Helical" evidence="6">
    <location>
        <begin position="221"/>
        <end position="241"/>
    </location>
</feature>
<accession>A0A6I9XK04</accession>
<sequence>MDDLQLVKEAGKPMDRSEISGETSGTDDGPRIEGCSIQEESPCNKAVDLELRNPDNETSASSHPVAVSVSPSVPLQPCPLIVSATDMTCLICFHQFSLARLPKVLACQHAFCAVCLQVILRQEDHIWIVSCPLCRKATVVFGGLVCSLRNLQHVMERLGAPDPEAEIAVGVWHSQQPSSPEIQSQDSAEINQAAIKRLILLLLLVSVLIVFILPFTETGLLTWFLCFLVVLGGIICAVLCWDPSWSRPSFSLPLWTKKVNQAA</sequence>
<dbReference type="PROSITE" id="PS50089">
    <property type="entry name" value="ZF_RING_2"/>
    <property type="match status" value="1"/>
</dbReference>
<keyword evidence="6" id="KW-1133">Transmembrane helix</keyword>
<dbReference type="Proteomes" id="UP000504617">
    <property type="component" value="Unplaced"/>
</dbReference>
<protein>
    <submittedName>
        <fullName evidence="9">RING finger protein 186</fullName>
    </submittedName>
</protein>
<organism evidence="8 9">
    <name type="scientific">Thamnophis sirtalis</name>
    <dbReference type="NCBI Taxonomy" id="35019"/>
    <lineage>
        <taxon>Eukaryota</taxon>
        <taxon>Metazoa</taxon>
        <taxon>Chordata</taxon>
        <taxon>Craniata</taxon>
        <taxon>Vertebrata</taxon>
        <taxon>Euteleostomi</taxon>
        <taxon>Lepidosauria</taxon>
        <taxon>Squamata</taxon>
        <taxon>Bifurcata</taxon>
        <taxon>Unidentata</taxon>
        <taxon>Episquamata</taxon>
        <taxon>Toxicofera</taxon>
        <taxon>Serpentes</taxon>
        <taxon>Colubroidea</taxon>
        <taxon>Colubridae</taxon>
        <taxon>Natricinae</taxon>
        <taxon>Thamnophis</taxon>
    </lineage>
</organism>
<dbReference type="InterPro" id="IPR013083">
    <property type="entry name" value="Znf_RING/FYVE/PHD"/>
</dbReference>
<evidence type="ECO:0000313" key="8">
    <source>
        <dbReference type="Proteomes" id="UP000504617"/>
    </source>
</evidence>
<feature type="region of interest" description="Disordered" evidence="5">
    <location>
        <begin position="1"/>
        <end position="33"/>
    </location>
</feature>
<proteinExistence type="predicted"/>
<evidence type="ECO:0000256" key="2">
    <source>
        <dbReference type="ARBA" id="ARBA00022771"/>
    </source>
</evidence>
<dbReference type="KEGG" id="tsr:106544397"/>
<keyword evidence="6" id="KW-0812">Transmembrane</keyword>
<keyword evidence="2 4" id="KW-0863">Zinc-finger</keyword>
<dbReference type="PROSITE" id="PS00518">
    <property type="entry name" value="ZF_RING_1"/>
    <property type="match status" value="1"/>
</dbReference>
<evidence type="ECO:0000256" key="1">
    <source>
        <dbReference type="ARBA" id="ARBA00022723"/>
    </source>
</evidence>
<keyword evidence="3" id="KW-0862">Zinc</keyword>
<dbReference type="SUPFAM" id="SSF57850">
    <property type="entry name" value="RING/U-box"/>
    <property type="match status" value="1"/>
</dbReference>
<dbReference type="PANTHER" id="PTHR22791:SF28">
    <property type="entry name" value="E3 UBIQUITIN-PROTEIN LIGASE RNF186"/>
    <property type="match status" value="1"/>
</dbReference>
<evidence type="ECO:0000256" key="5">
    <source>
        <dbReference type="SAM" id="MobiDB-lite"/>
    </source>
</evidence>
<dbReference type="Pfam" id="PF13639">
    <property type="entry name" value="zf-RING_2"/>
    <property type="match status" value="1"/>
</dbReference>
<dbReference type="GeneID" id="106544397"/>
<dbReference type="InterPro" id="IPR017907">
    <property type="entry name" value="Znf_RING_CS"/>
</dbReference>
<reference evidence="9" key="1">
    <citation type="submission" date="2025-08" db="UniProtKB">
        <authorList>
            <consortium name="RefSeq"/>
        </authorList>
    </citation>
    <scope>IDENTIFICATION</scope>
    <source>
        <tissue evidence="9">Skeletal muscle</tissue>
    </source>
</reference>
<evidence type="ECO:0000259" key="7">
    <source>
        <dbReference type="PROSITE" id="PS50089"/>
    </source>
</evidence>
<dbReference type="CTD" id="54546"/>
<feature type="transmembrane region" description="Helical" evidence="6">
    <location>
        <begin position="198"/>
        <end position="215"/>
    </location>
</feature>
<feature type="compositionally biased region" description="Basic and acidic residues" evidence="5">
    <location>
        <begin position="1"/>
        <end position="19"/>
    </location>
</feature>
<name>A0A6I9XK04_9SAUR</name>
<feature type="domain" description="RING-type" evidence="7">
    <location>
        <begin position="89"/>
        <end position="135"/>
    </location>
</feature>
<gene>
    <name evidence="9" type="primary">RNF186</name>
</gene>
<dbReference type="GO" id="GO:0061630">
    <property type="term" value="F:ubiquitin protein ligase activity"/>
    <property type="evidence" value="ECO:0007669"/>
    <property type="project" value="TreeGrafter"/>
</dbReference>
<dbReference type="InterPro" id="IPR001841">
    <property type="entry name" value="Znf_RING"/>
</dbReference>
<dbReference type="RefSeq" id="XP_013916129.1">
    <property type="nucleotide sequence ID" value="XM_014060654.1"/>
</dbReference>
<dbReference type="PANTHER" id="PTHR22791">
    <property type="entry name" value="RING-TYPE DOMAIN-CONTAINING PROTEIN"/>
    <property type="match status" value="1"/>
</dbReference>